<dbReference type="SUPFAM" id="SSF56601">
    <property type="entry name" value="beta-lactamase/transpeptidase-like"/>
    <property type="match status" value="1"/>
</dbReference>
<reference evidence="3 4" key="1">
    <citation type="submission" date="2016-10" db="EMBL/GenBank/DDBJ databases">
        <authorList>
            <person name="de Groot N.N."/>
        </authorList>
    </citation>
    <scope>NUCLEOTIDE SEQUENCE [LARGE SCALE GENOMIC DNA]</scope>
    <source>
        <strain evidence="3 4">DSM 44637</strain>
    </source>
</reference>
<dbReference type="InterPro" id="IPR052907">
    <property type="entry name" value="Beta-lactamase/esterase"/>
</dbReference>
<dbReference type="InterPro" id="IPR001466">
    <property type="entry name" value="Beta-lactam-related"/>
</dbReference>
<dbReference type="RefSeq" id="WP_244287231.1">
    <property type="nucleotide sequence ID" value="NZ_FOWC01000005.1"/>
</dbReference>
<feature type="domain" description="Beta-lactamase-related" evidence="2">
    <location>
        <begin position="10"/>
        <end position="171"/>
    </location>
</feature>
<organism evidence="3 4">
    <name type="scientific">Amycolatopsis rubida</name>
    <dbReference type="NCBI Taxonomy" id="112413"/>
    <lineage>
        <taxon>Bacteria</taxon>
        <taxon>Bacillati</taxon>
        <taxon>Actinomycetota</taxon>
        <taxon>Actinomycetes</taxon>
        <taxon>Pseudonocardiales</taxon>
        <taxon>Pseudonocardiaceae</taxon>
        <taxon>Amycolatopsis</taxon>
    </lineage>
</organism>
<proteinExistence type="predicted"/>
<evidence type="ECO:0000313" key="3">
    <source>
        <dbReference type="EMBL" id="SFP46194.1"/>
    </source>
</evidence>
<dbReference type="STRING" id="112413.SAMN05421854_105338"/>
<evidence type="ECO:0000256" key="1">
    <source>
        <dbReference type="SAM" id="MobiDB-lite"/>
    </source>
</evidence>
<dbReference type="EMBL" id="FOWC01000005">
    <property type="protein sequence ID" value="SFP46194.1"/>
    <property type="molecule type" value="Genomic_DNA"/>
</dbReference>
<protein>
    <submittedName>
        <fullName evidence="3">Beta-lactamase</fullName>
    </submittedName>
</protein>
<evidence type="ECO:0000259" key="2">
    <source>
        <dbReference type="Pfam" id="PF00144"/>
    </source>
</evidence>
<evidence type="ECO:0000313" key="4">
    <source>
        <dbReference type="Proteomes" id="UP000199137"/>
    </source>
</evidence>
<sequence>MVREEFETASGGVQLAVRVPGRPVVDLWAGEVTEETLTGMYSSTRGATTLVVALLVLDLDELVARQWSEFAAAGKGGITVRDVLTHRSGVIGADGGLSAEEAADDRVIARRLAGQRPGSACGYSGFAGLSVVAEAVRRVTGRSVQEHFETRIREPYGLDRYLGRPRAGWYREVLPGEASAEELASPGLRSEPVQSGRPATGSIRRRRWIR</sequence>
<gene>
    <name evidence="3" type="ORF">SAMN05421854_105338</name>
</gene>
<dbReference type="AlphaFoldDB" id="A0A1I5QIQ5"/>
<accession>A0A1I5QIQ5</accession>
<dbReference type="Proteomes" id="UP000199137">
    <property type="component" value="Unassembled WGS sequence"/>
</dbReference>
<feature type="region of interest" description="Disordered" evidence="1">
    <location>
        <begin position="182"/>
        <end position="210"/>
    </location>
</feature>
<dbReference type="PANTHER" id="PTHR43319:SF3">
    <property type="entry name" value="BETA-LACTAMASE-RELATED DOMAIN-CONTAINING PROTEIN"/>
    <property type="match status" value="1"/>
</dbReference>
<name>A0A1I5QIQ5_9PSEU</name>
<dbReference type="Gene3D" id="3.40.710.10">
    <property type="entry name" value="DD-peptidase/beta-lactamase superfamily"/>
    <property type="match status" value="1"/>
</dbReference>
<dbReference type="Pfam" id="PF00144">
    <property type="entry name" value="Beta-lactamase"/>
    <property type="match status" value="1"/>
</dbReference>
<dbReference type="PANTHER" id="PTHR43319">
    <property type="entry name" value="BETA-LACTAMASE-RELATED"/>
    <property type="match status" value="1"/>
</dbReference>
<dbReference type="InterPro" id="IPR012338">
    <property type="entry name" value="Beta-lactam/transpept-like"/>
</dbReference>